<dbReference type="GeneID" id="27318916"/>
<dbReference type="Pfam" id="PF11374">
    <property type="entry name" value="DUF3176"/>
    <property type="match status" value="1"/>
</dbReference>
<protein>
    <submittedName>
        <fullName evidence="3">Uncharacterized protein</fullName>
    </submittedName>
</protein>
<dbReference type="Proteomes" id="UP000054302">
    <property type="component" value="Unassembled WGS sequence"/>
</dbReference>
<evidence type="ECO:0000256" key="1">
    <source>
        <dbReference type="SAM" id="MobiDB-lite"/>
    </source>
</evidence>
<feature type="transmembrane region" description="Helical" evidence="2">
    <location>
        <begin position="100"/>
        <end position="121"/>
    </location>
</feature>
<name>A0A0D1ZTQ0_EXOME</name>
<dbReference type="EMBL" id="KN847520">
    <property type="protein sequence ID" value="KIV97309.1"/>
    <property type="molecule type" value="Genomic_DNA"/>
</dbReference>
<evidence type="ECO:0000313" key="4">
    <source>
        <dbReference type="Proteomes" id="UP000054302"/>
    </source>
</evidence>
<dbReference type="RefSeq" id="XP_016228883.1">
    <property type="nucleotide sequence ID" value="XM_016365234.1"/>
</dbReference>
<organism evidence="3 4">
    <name type="scientific">Exophiala mesophila</name>
    <name type="common">Black yeast-like fungus</name>
    <dbReference type="NCBI Taxonomy" id="212818"/>
    <lineage>
        <taxon>Eukaryota</taxon>
        <taxon>Fungi</taxon>
        <taxon>Dikarya</taxon>
        <taxon>Ascomycota</taxon>
        <taxon>Pezizomycotina</taxon>
        <taxon>Eurotiomycetes</taxon>
        <taxon>Chaetothyriomycetidae</taxon>
        <taxon>Chaetothyriales</taxon>
        <taxon>Herpotrichiellaceae</taxon>
        <taxon>Exophiala</taxon>
    </lineage>
</organism>
<feature type="transmembrane region" description="Helical" evidence="2">
    <location>
        <begin position="559"/>
        <end position="582"/>
    </location>
</feature>
<dbReference type="InterPro" id="IPR021514">
    <property type="entry name" value="DUF3176"/>
</dbReference>
<dbReference type="OMA" id="MTRYCPP"/>
<sequence length="659" mass="72127">MNIPRKPVPSGVSVTEDPPSNSKPVPSTPMRQGHVEKPPKPNPPAKPLVGGTQKKTSNNIFRSWKWQMLVWLLATSIIATILVLFAVYQNRPLSDFKSKVQLTTIVAIASVGAQSALLFPISSCLSQLKWLRLQTTRPLLDLQRFDDASRGPWGSLLMLSRGRSGFLAHFAALITLVMLSLSAFAQQAVLLSNHWVEEPGGSIQRIVHFGTENVNDTSGQMRLSNLQSGGSSSGLIFMFSGVTAPMVSAINAGILTPGADPSAIVGNCPTSNCTWPTYTSLAISSSVQDITPQIQVAEDNDGRQTFALRKYYMTPYFANMSAGQLVYIGSNGLYGVNNDPSDPANIVRFDIMFFKDVDKSGSDTANIDPQRDLVAFEGRLDVCLQTFKTSTVNTTTTSKLLRTYRTSELETSFNGTTTDDAGLYEVLTLRTLRIPGEEEEYVMGQAAISTFTNYLSMLIFWGYSLKPQGTGYGAMSYDGSTLRFTDTFQYTYVNEATRGFTDAIYADGPVVTGNGQAAVEARLSNLATSMTNTLRSSANQPAFASGIAATLKTYITVNFLWMIPPLALDLATLVLLICTIFVTRRSKTPAWKSSQLAVLFAANHNLDAKHQLIADVNLLEKEARTEYVHMSKAPLPETNQDFSEGTWQMEFETRAEQGR</sequence>
<dbReference type="HOGENOM" id="CLU_015092_5_2_1"/>
<proteinExistence type="predicted"/>
<gene>
    <name evidence="3" type="ORF">PV10_01071</name>
</gene>
<dbReference type="STRING" id="212818.A0A0D1ZTQ0"/>
<dbReference type="PANTHER" id="PTHR35394:SF5">
    <property type="entry name" value="DUF3176 DOMAIN-CONTAINING PROTEIN"/>
    <property type="match status" value="1"/>
</dbReference>
<dbReference type="OrthoDB" id="5242705at2759"/>
<accession>A0A0D1ZTQ0</accession>
<feature type="region of interest" description="Disordered" evidence="1">
    <location>
        <begin position="1"/>
        <end position="54"/>
    </location>
</feature>
<dbReference type="PANTHER" id="PTHR35394">
    <property type="entry name" value="DUF3176 DOMAIN-CONTAINING PROTEIN"/>
    <property type="match status" value="1"/>
</dbReference>
<keyword evidence="2" id="KW-0812">Transmembrane</keyword>
<dbReference type="VEuPathDB" id="FungiDB:PV10_01071"/>
<dbReference type="AlphaFoldDB" id="A0A0D1ZTQ0"/>
<keyword evidence="4" id="KW-1185">Reference proteome</keyword>
<feature type="transmembrane region" description="Helical" evidence="2">
    <location>
        <begin position="166"/>
        <end position="185"/>
    </location>
</feature>
<evidence type="ECO:0000313" key="3">
    <source>
        <dbReference type="EMBL" id="KIV97309.1"/>
    </source>
</evidence>
<keyword evidence="2" id="KW-0472">Membrane</keyword>
<feature type="transmembrane region" description="Helical" evidence="2">
    <location>
        <begin position="68"/>
        <end position="88"/>
    </location>
</feature>
<reference evidence="3 4" key="1">
    <citation type="submission" date="2015-01" db="EMBL/GenBank/DDBJ databases">
        <title>The Genome Sequence of Exophiala mesophila CBS40295.</title>
        <authorList>
            <consortium name="The Broad Institute Genomics Platform"/>
            <person name="Cuomo C."/>
            <person name="de Hoog S."/>
            <person name="Gorbushina A."/>
            <person name="Stielow B."/>
            <person name="Teixiera M."/>
            <person name="Abouelleil A."/>
            <person name="Chapman S.B."/>
            <person name="Priest M."/>
            <person name="Young S.K."/>
            <person name="Wortman J."/>
            <person name="Nusbaum C."/>
            <person name="Birren B."/>
        </authorList>
    </citation>
    <scope>NUCLEOTIDE SEQUENCE [LARGE SCALE GENOMIC DNA]</scope>
    <source>
        <strain evidence="3 4">CBS 40295</strain>
    </source>
</reference>
<keyword evidence="2" id="KW-1133">Transmembrane helix</keyword>
<evidence type="ECO:0000256" key="2">
    <source>
        <dbReference type="SAM" id="Phobius"/>
    </source>
</evidence>